<accession>A0A5C7B1L2</accession>
<proteinExistence type="predicted"/>
<dbReference type="GO" id="GO:0016740">
    <property type="term" value="F:transferase activity"/>
    <property type="evidence" value="ECO:0007669"/>
    <property type="project" value="UniProtKB-KW"/>
</dbReference>
<evidence type="ECO:0000313" key="2">
    <source>
        <dbReference type="EMBL" id="TXE14758.1"/>
    </source>
</evidence>
<dbReference type="Proteomes" id="UP000321935">
    <property type="component" value="Unassembled WGS sequence"/>
</dbReference>
<organism evidence="2 3">
    <name type="scientific">Algoriphagus aquimarinus</name>
    <dbReference type="NCBI Taxonomy" id="237018"/>
    <lineage>
        <taxon>Bacteria</taxon>
        <taxon>Pseudomonadati</taxon>
        <taxon>Bacteroidota</taxon>
        <taxon>Cytophagia</taxon>
        <taxon>Cytophagales</taxon>
        <taxon>Cyclobacteriaceae</taxon>
        <taxon>Algoriphagus</taxon>
    </lineage>
</organism>
<feature type="domain" description="Polymerase beta nucleotidyltransferase" evidence="1">
    <location>
        <begin position="14"/>
        <end position="103"/>
    </location>
</feature>
<keyword evidence="2" id="KW-0808">Transferase</keyword>
<dbReference type="EMBL" id="VORW01000001">
    <property type="protein sequence ID" value="TXE14758.1"/>
    <property type="molecule type" value="Genomic_DNA"/>
</dbReference>
<gene>
    <name evidence="2" type="ORF">ESV85_04110</name>
</gene>
<dbReference type="CDD" id="cd05403">
    <property type="entry name" value="NT_KNTase_like"/>
    <property type="match status" value="1"/>
</dbReference>
<dbReference type="Gene3D" id="3.30.460.10">
    <property type="entry name" value="Beta Polymerase, domain 2"/>
    <property type="match status" value="1"/>
</dbReference>
<dbReference type="Pfam" id="PF18765">
    <property type="entry name" value="Polbeta"/>
    <property type="match status" value="1"/>
</dbReference>
<dbReference type="AlphaFoldDB" id="A0A5C7B1L2"/>
<sequence length="103" mass="11923">MTDIGLHKTDITAINSVFEDYSQIDSVLLYGSRAKHSFRDGSDIDLTIVGEKVTLNELFEIEQKLDDLLLPWKIDLSLFHQIENKELIEHIKRVGIVFYCKNK</sequence>
<evidence type="ECO:0000313" key="3">
    <source>
        <dbReference type="Proteomes" id="UP000321935"/>
    </source>
</evidence>
<dbReference type="InterPro" id="IPR043519">
    <property type="entry name" value="NT_sf"/>
</dbReference>
<dbReference type="InterPro" id="IPR041633">
    <property type="entry name" value="Polbeta"/>
</dbReference>
<name>A0A5C7B1L2_9BACT</name>
<comment type="caution">
    <text evidence="2">The sequence shown here is derived from an EMBL/GenBank/DDBJ whole genome shotgun (WGS) entry which is preliminary data.</text>
</comment>
<evidence type="ECO:0000259" key="1">
    <source>
        <dbReference type="Pfam" id="PF18765"/>
    </source>
</evidence>
<reference evidence="2 3" key="1">
    <citation type="submission" date="2019-08" db="EMBL/GenBank/DDBJ databases">
        <title>Genomes sequence of Algoriphagus aquimarinus ACAM450.</title>
        <authorList>
            <person name="Bowman J.P."/>
        </authorList>
    </citation>
    <scope>NUCLEOTIDE SEQUENCE [LARGE SCALE GENOMIC DNA]</scope>
    <source>
        <strain evidence="2 3">ACAM 450</strain>
    </source>
</reference>
<dbReference type="SUPFAM" id="SSF81301">
    <property type="entry name" value="Nucleotidyltransferase"/>
    <property type="match status" value="1"/>
</dbReference>
<dbReference type="OrthoDB" id="9803106at2"/>
<dbReference type="RefSeq" id="WP_146914965.1">
    <property type="nucleotide sequence ID" value="NZ_VORW01000001.1"/>
</dbReference>
<protein>
    <submittedName>
        <fullName evidence="2">Nucleotidyltransferase domain-containing protein</fullName>
    </submittedName>
</protein>